<evidence type="ECO:0000313" key="4">
    <source>
        <dbReference type="Proteomes" id="UP000320781"/>
    </source>
</evidence>
<dbReference type="Gene3D" id="3.30.420.10">
    <property type="entry name" value="Ribonuclease H-like superfamily/Ribonuclease H"/>
    <property type="match status" value="1"/>
</dbReference>
<dbReference type="AlphaFoldDB" id="A0A523QJT1"/>
<dbReference type="GO" id="GO:0003676">
    <property type="term" value="F:nucleic acid binding"/>
    <property type="evidence" value="ECO:0007669"/>
    <property type="project" value="InterPro"/>
</dbReference>
<dbReference type="InterPro" id="IPR012337">
    <property type="entry name" value="RNaseH-like_sf"/>
</dbReference>
<dbReference type="PROSITE" id="PS52050">
    <property type="entry name" value="WYL"/>
    <property type="match status" value="1"/>
</dbReference>
<gene>
    <name evidence="3" type="ORF">E3J95_03295</name>
</gene>
<dbReference type="InterPro" id="IPR038720">
    <property type="entry name" value="YprB_RNase_H-like_dom"/>
</dbReference>
<name>A0A523QJT1_UNCAE</name>
<dbReference type="Pfam" id="PF13280">
    <property type="entry name" value="WYL"/>
    <property type="match status" value="1"/>
</dbReference>
<feature type="domain" description="YprB ribonuclease H-like" evidence="2">
    <location>
        <begin position="70"/>
        <end position="178"/>
    </location>
</feature>
<dbReference type="Proteomes" id="UP000320781">
    <property type="component" value="Unassembled WGS sequence"/>
</dbReference>
<comment type="caution">
    <text evidence="3">The sequence shown here is derived from an EMBL/GenBank/DDBJ whole genome shotgun (WGS) entry which is preliminary data.</text>
</comment>
<feature type="domain" description="WYL" evidence="1">
    <location>
        <begin position="214"/>
        <end position="278"/>
    </location>
</feature>
<dbReference type="EMBL" id="SOKU01000154">
    <property type="protein sequence ID" value="TES85910.1"/>
    <property type="molecule type" value="Genomic_DNA"/>
</dbReference>
<organism evidence="3 4">
    <name type="scientific">Aerophobetes bacterium</name>
    <dbReference type="NCBI Taxonomy" id="2030807"/>
    <lineage>
        <taxon>Bacteria</taxon>
        <taxon>Candidatus Aerophobota</taxon>
    </lineage>
</organism>
<accession>A0A523QJT1</accession>
<proteinExistence type="predicted"/>
<dbReference type="SUPFAM" id="SSF53098">
    <property type="entry name" value="Ribonuclease H-like"/>
    <property type="match status" value="1"/>
</dbReference>
<reference evidence="3 4" key="1">
    <citation type="submission" date="2019-03" db="EMBL/GenBank/DDBJ databases">
        <title>Metabolic potential of uncultured bacteria and archaea associated with petroleum seepage in deep-sea sediments.</title>
        <authorList>
            <person name="Dong X."/>
            <person name="Hubert C."/>
        </authorList>
    </citation>
    <scope>NUCLEOTIDE SEQUENCE [LARGE SCALE GENOMIC DNA]</scope>
    <source>
        <strain evidence="3">E44_bin92</strain>
    </source>
</reference>
<dbReference type="Pfam" id="PF13482">
    <property type="entry name" value="RNase_H_2"/>
    <property type="match status" value="1"/>
</dbReference>
<evidence type="ECO:0000259" key="2">
    <source>
        <dbReference type="Pfam" id="PF13482"/>
    </source>
</evidence>
<evidence type="ECO:0000259" key="1">
    <source>
        <dbReference type="Pfam" id="PF13280"/>
    </source>
</evidence>
<dbReference type="InterPro" id="IPR026881">
    <property type="entry name" value="WYL_dom"/>
</dbReference>
<dbReference type="InterPro" id="IPR036397">
    <property type="entry name" value="RNaseH_sf"/>
</dbReference>
<sequence length="300" mass="34933">MCSRHFPLETLFGRRNLLVQKETGECMSRIVLDLETQNTFEDVGGRHMHLLKVSVVGIYHYVKGKYLVFEEREIPSLEKILRSVDLIVGFNVRKFDFLVLEPYLSIPVRKLPALDIMEEITRVTGHRVSLDSVAQATLGAKKSGSGLEAVRLFREGRIEALKRYCLDDVRITKELYEYGQRHGELHFVSKHGWNQYSIPVSWTAKNEKTVSHILQEAFNKRVRIEMEYVSGTRRCGEDFRKRRKVDIYSFGSLYFEAYCHLRSELRTFRIDRVLNVKMTNQSYTIPDDYVPGSSQDTPKL</sequence>
<protein>
    <submittedName>
        <fullName evidence="3">WYL domain-containing protein</fullName>
    </submittedName>
</protein>
<evidence type="ECO:0000313" key="3">
    <source>
        <dbReference type="EMBL" id="TES85910.1"/>
    </source>
</evidence>